<dbReference type="Proteomes" id="UP000305792">
    <property type="component" value="Unassembled WGS sequence"/>
</dbReference>
<evidence type="ECO:0000256" key="1">
    <source>
        <dbReference type="ARBA" id="ARBA00022729"/>
    </source>
</evidence>
<evidence type="ECO:0008006" key="6">
    <source>
        <dbReference type="Google" id="ProtNLM"/>
    </source>
</evidence>
<proteinExistence type="predicted"/>
<reference evidence="4 5" key="1">
    <citation type="journal article" date="2018" name="Int. J. Syst. Evol. Microbiol.">
        <title>Glycomyces paridis sp. nov., isolated from the medicinal plant Paris polyphylla.</title>
        <authorList>
            <person name="Fang X.M."/>
            <person name="Bai J.L."/>
            <person name="Su J."/>
            <person name="Zhao L.L."/>
            <person name="Liu H.Y."/>
            <person name="Ma B.P."/>
            <person name="Zhang Y.Q."/>
            <person name="Yu L.Y."/>
        </authorList>
    </citation>
    <scope>NUCLEOTIDE SEQUENCE [LARGE SCALE GENOMIC DNA]</scope>
    <source>
        <strain evidence="4 5">CPCC 204357</strain>
    </source>
</reference>
<feature type="compositionally biased region" description="Acidic residues" evidence="2">
    <location>
        <begin position="32"/>
        <end position="57"/>
    </location>
</feature>
<sequence>MNTEFPDLTKRLLAASGAALIGLAALTACSAEEGDGGSDTDTTTEADAAEEGGEEEAAATGDGTSPDAPLAAGSAVEITDWTITGTVELEATDAVLGANEFNEAPADGNQFSLVTLEGTYSGTEAGSLWLDATFGIWADGTFYDSVDCLNTVENDLMDTADVSSGSVASGAACVEVPTGAETYLLYVEDLWALDGTQYFVEIA</sequence>
<keyword evidence="1 3" id="KW-0732">Signal</keyword>
<dbReference type="RefSeq" id="WP_136530354.1">
    <property type="nucleotide sequence ID" value="NZ_STGX01000010.1"/>
</dbReference>
<gene>
    <name evidence="4" type="ORF">E9998_14135</name>
</gene>
<evidence type="ECO:0000313" key="5">
    <source>
        <dbReference type="Proteomes" id="UP000305792"/>
    </source>
</evidence>
<accession>A0A4S8PB57</accession>
<dbReference type="OrthoDB" id="2004788at2"/>
<keyword evidence="5" id="KW-1185">Reference proteome</keyword>
<feature type="signal peptide" evidence="3">
    <location>
        <begin position="1"/>
        <end position="30"/>
    </location>
</feature>
<organism evidence="4 5">
    <name type="scientific">Glycomyces paridis</name>
    <dbReference type="NCBI Taxonomy" id="2126555"/>
    <lineage>
        <taxon>Bacteria</taxon>
        <taxon>Bacillati</taxon>
        <taxon>Actinomycetota</taxon>
        <taxon>Actinomycetes</taxon>
        <taxon>Glycomycetales</taxon>
        <taxon>Glycomycetaceae</taxon>
        <taxon>Glycomyces</taxon>
    </lineage>
</organism>
<feature type="region of interest" description="Disordered" evidence="2">
    <location>
        <begin position="31"/>
        <end position="70"/>
    </location>
</feature>
<evidence type="ECO:0000256" key="2">
    <source>
        <dbReference type="SAM" id="MobiDB-lite"/>
    </source>
</evidence>
<name>A0A4S8PB57_9ACTN</name>
<evidence type="ECO:0000256" key="3">
    <source>
        <dbReference type="SAM" id="SignalP"/>
    </source>
</evidence>
<dbReference type="AlphaFoldDB" id="A0A4S8PB57"/>
<evidence type="ECO:0000313" key="4">
    <source>
        <dbReference type="EMBL" id="THV27548.1"/>
    </source>
</evidence>
<dbReference type="InterPro" id="IPR029050">
    <property type="entry name" value="Immunoprotect_excell_Ig-like"/>
</dbReference>
<comment type="caution">
    <text evidence="4">The sequence shown here is derived from an EMBL/GenBank/DDBJ whole genome shotgun (WGS) entry which is preliminary data.</text>
</comment>
<protein>
    <recommendedName>
        <fullName evidence="6">DUF4352 domain-containing protein</fullName>
    </recommendedName>
</protein>
<feature type="chain" id="PRO_5020984974" description="DUF4352 domain-containing protein" evidence="3">
    <location>
        <begin position="31"/>
        <end position="203"/>
    </location>
</feature>
<dbReference type="Gene3D" id="2.60.40.1240">
    <property type="match status" value="1"/>
</dbReference>
<dbReference type="EMBL" id="STGX01000010">
    <property type="protein sequence ID" value="THV27548.1"/>
    <property type="molecule type" value="Genomic_DNA"/>
</dbReference>